<feature type="domain" description="PAC" evidence="8">
    <location>
        <begin position="536"/>
        <end position="588"/>
    </location>
</feature>
<feature type="domain" description="PAS" evidence="7">
    <location>
        <begin position="589"/>
        <end position="659"/>
    </location>
</feature>
<reference evidence="10" key="1">
    <citation type="submission" date="2018-01" db="EMBL/GenBank/DDBJ databases">
        <title>Draft Genome Sequence of the Radioresistant Bacterium Deinococcus aerius TR0125, Isolated from the Higher Atmosphere above Japan.</title>
        <authorList>
            <person name="Satoh K."/>
            <person name="Arai H."/>
            <person name="Sanzen T."/>
            <person name="Kawaguchi Y."/>
            <person name="Hayashi H."/>
            <person name="Yokobori S."/>
            <person name="Yamagishi A."/>
            <person name="Oono Y."/>
            <person name="Narumi I."/>
        </authorList>
    </citation>
    <scope>NUCLEOTIDE SEQUENCE [LARGE SCALE GENOMIC DNA]</scope>
    <source>
        <strain evidence="10">TR0125</strain>
    </source>
</reference>
<keyword evidence="10" id="KW-1185">Reference proteome</keyword>
<dbReference type="Pfam" id="PF02518">
    <property type="entry name" value="HATPase_c"/>
    <property type="match status" value="1"/>
</dbReference>
<proteinExistence type="predicted"/>
<evidence type="ECO:0000259" key="8">
    <source>
        <dbReference type="PROSITE" id="PS50113"/>
    </source>
</evidence>
<dbReference type="InterPro" id="IPR052162">
    <property type="entry name" value="Sensor_kinase/Photoreceptor"/>
</dbReference>
<protein>
    <recommendedName>
        <fullName evidence="2">histidine kinase</fullName>
        <ecNumber evidence="2">2.7.13.3</ecNumber>
    </recommendedName>
</protein>
<dbReference type="SUPFAM" id="SSF55785">
    <property type="entry name" value="PYP-like sensor domain (PAS domain)"/>
    <property type="match status" value="3"/>
</dbReference>
<organism evidence="9 10">
    <name type="scientific">Deinococcus aerius</name>
    <dbReference type="NCBI Taxonomy" id="200253"/>
    <lineage>
        <taxon>Bacteria</taxon>
        <taxon>Thermotogati</taxon>
        <taxon>Deinococcota</taxon>
        <taxon>Deinococci</taxon>
        <taxon>Deinococcales</taxon>
        <taxon>Deinococcaceae</taxon>
        <taxon>Deinococcus</taxon>
    </lineage>
</organism>
<feature type="domain" description="PAC" evidence="8">
    <location>
        <begin position="660"/>
        <end position="714"/>
    </location>
</feature>
<dbReference type="PROSITE" id="PS50112">
    <property type="entry name" value="PAS"/>
    <property type="match status" value="3"/>
</dbReference>
<dbReference type="InterPro" id="IPR003594">
    <property type="entry name" value="HATPase_dom"/>
</dbReference>
<sequence length="951" mass="106228">MTIPGLTLNPDLLHLLDGLADPFFVVDGEWRYTYVNAHAAGIMGVTPQDLLGKVLWDCFPEARGTRLDEEYRRVMATREARHFDLYYPAPPMWLEVRASPHGEGIAVHFRDISGRRLADERREALLAATLDLAKASTEGEVAEAALLAGLPVLGAYGGTILRLTEGGSALEVVHTRGYDDERSRTWHRFPMNTPLPAIDAVHTLQAVFVREGELLARYPALEQHRSARTRALAALPLVVEGRALGALTLSFDTDRTFGGAERGFAMSLAGQLAQALGRARLQETQARSARQLRDLAGAALSINAARTLEGALRVITEQARTLVGAHQAVVSLSVGDNWAQAINAVSLSDKYAAWREYEGTPDGSGIYALVCRLNAPLRLTQAELEAHPDYKGFGAHAGKHPPMRGWLAVPLVGRGGQNIGLIQLSDKFEGDFTAEDESVLVQLAQLAAGSVENARAAQTVRDSEARYRSLVEATSQMVWSTPPSGEFEGDQPAWRAFTGQTIAELQGRGWLGAVHPEDRDRVLREWTRAYAAKTLYQVEYRLRRADGEYRHVLVRVVPVKGEGGEVREWVGTHTDITERKAAQAALEGRDAELRTMIDAIPQLAWMADPGGWIYWYNQRWYDYTGTTFEQMQGWGWRDVHHPEHIDRVIEYVSEKWAAGQPWEGTFLLRSRDGEYRWFLTRAIPLRDERGELVRWFGTNTDITEERHLNETLEARVAERTEQLVRSNRELEQFAYVASHDLKAPLRTVASYVQLLQRKYRGQLDDQADRYIAFTVDAVERMNVLIDDVLAYSRVGRETRVANVDTGRVLREVLENLEDALRGARVTCGDLPDVHADETQLRQVLQNLIGNAVKFQPAGRTPEVDLSAEVQGNAVHFTLRDNGIGIAPQHFERIFGVFQRLHRREEFNGTGVGLAIVKKIVEEHGGRIWVESREGVGTTFHFTFPAAGTEQA</sequence>
<dbReference type="CDD" id="cd00082">
    <property type="entry name" value="HisKA"/>
    <property type="match status" value="1"/>
</dbReference>
<dbReference type="RefSeq" id="WP_103129621.1">
    <property type="nucleotide sequence ID" value="NZ_BFAG01000008.1"/>
</dbReference>
<dbReference type="InterPro" id="IPR003018">
    <property type="entry name" value="GAF"/>
</dbReference>
<feature type="domain" description="Histidine kinase" evidence="6">
    <location>
        <begin position="736"/>
        <end position="947"/>
    </location>
</feature>
<dbReference type="InterPro" id="IPR035965">
    <property type="entry name" value="PAS-like_dom_sf"/>
</dbReference>
<dbReference type="Pfam" id="PF08447">
    <property type="entry name" value="PAS_3"/>
    <property type="match status" value="2"/>
</dbReference>
<dbReference type="InterPro" id="IPR001610">
    <property type="entry name" value="PAC"/>
</dbReference>
<dbReference type="EMBL" id="BFAG01000008">
    <property type="protein sequence ID" value="GBF06230.1"/>
    <property type="molecule type" value="Genomic_DNA"/>
</dbReference>
<dbReference type="InterPro" id="IPR036097">
    <property type="entry name" value="HisK_dim/P_sf"/>
</dbReference>
<dbReference type="InterPro" id="IPR036890">
    <property type="entry name" value="HATPase_C_sf"/>
</dbReference>
<dbReference type="PANTHER" id="PTHR43304:SF1">
    <property type="entry name" value="PAC DOMAIN-CONTAINING PROTEIN"/>
    <property type="match status" value="1"/>
</dbReference>
<feature type="domain" description="PAS" evidence="7">
    <location>
        <begin position="8"/>
        <end position="78"/>
    </location>
</feature>
<comment type="catalytic activity">
    <reaction evidence="1">
        <text>ATP + protein L-histidine = ADP + protein N-phospho-L-histidine.</text>
        <dbReference type="EC" id="2.7.13.3"/>
    </reaction>
</comment>
<dbReference type="PROSITE" id="PS50109">
    <property type="entry name" value="HIS_KIN"/>
    <property type="match status" value="1"/>
</dbReference>
<dbReference type="SMART" id="SM00065">
    <property type="entry name" value="GAF"/>
    <property type="match status" value="2"/>
</dbReference>
<gene>
    <name evidence="9" type="ORF">DAERI_080021</name>
</gene>
<dbReference type="InterPro" id="IPR000700">
    <property type="entry name" value="PAS-assoc_C"/>
</dbReference>
<dbReference type="FunFam" id="3.30.450.20:FF:000099">
    <property type="entry name" value="Sensory box sensor histidine kinase"/>
    <property type="match status" value="2"/>
</dbReference>
<dbReference type="OrthoDB" id="51429at2"/>
<dbReference type="SUPFAM" id="SSF55781">
    <property type="entry name" value="GAF domain-like"/>
    <property type="match status" value="2"/>
</dbReference>
<evidence type="ECO:0000259" key="6">
    <source>
        <dbReference type="PROSITE" id="PS50109"/>
    </source>
</evidence>
<dbReference type="FunFam" id="3.30.565.10:FF:000006">
    <property type="entry name" value="Sensor histidine kinase WalK"/>
    <property type="match status" value="1"/>
</dbReference>
<dbReference type="SMART" id="SM00388">
    <property type="entry name" value="HisKA"/>
    <property type="match status" value="1"/>
</dbReference>
<keyword evidence="3" id="KW-0597">Phosphoprotein</keyword>
<dbReference type="SUPFAM" id="SSF55874">
    <property type="entry name" value="ATPase domain of HSP90 chaperone/DNA topoisomerase II/histidine kinase"/>
    <property type="match status" value="1"/>
</dbReference>
<dbReference type="EC" id="2.7.13.3" evidence="2"/>
<dbReference type="InterPro" id="IPR013656">
    <property type="entry name" value="PAS_4"/>
</dbReference>
<dbReference type="InterPro" id="IPR000014">
    <property type="entry name" value="PAS"/>
</dbReference>
<dbReference type="Gene3D" id="3.30.565.10">
    <property type="entry name" value="Histidine kinase-like ATPase, C-terminal domain"/>
    <property type="match status" value="1"/>
</dbReference>
<dbReference type="SUPFAM" id="SSF47384">
    <property type="entry name" value="Homodimeric domain of signal transducing histidine kinase"/>
    <property type="match status" value="1"/>
</dbReference>
<dbReference type="InterPro" id="IPR013655">
    <property type="entry name" value="PAS_fold_3"/>
</dbReference>
<dbReference type="Gene3D" id="3.30.450.20">
    <property type="entry name" value="PAS domain"/>
    <property type="match status" value="3"/>
</dbReference>
<evidence type="ECO:0000313" key="9">
    <source>
        <dbReference type="EMBL" id="GBF06230.1"/>
    </source>
</evidence>
<evidence type="ECO:0000256" key="1">
    <source>
        <dbReference type="ARBA" id="ARBA00000085"/>
    </source>
</evidence>
<evidence type="ECO:0000256" key="3">
    <source>
        <dbReference type="ARBA" id="ARBA00022553"/>
    </source>
</evidence>
<dbReference type="Pfam" id="PF13185">
    <property type="entry name" value="GAF_2"/>
    <property type="match status" value="2"/>
</dbReference>
<dbReference type="SMART" id="SM00091">
    <property type="entry name" value="PAS"/>
    <property type="match status" value="3"/>
</dbReference>
<evidence type="ECO:0000256" key="4">
    <source>
        <dbReference type="ARBA" id="ARBA00022679"/>
    </source>
</evidence>
<comment type="caution">
    <text evidence="9">The sequence shown here is derived from an EMBL/GenBank/DDBJ whole genome shotgun (WGS) entry which is preliminary data.</text>
</comment>
<dbReference type="AlphaFoldDB" id="A0A2I9D701"/>
<dbReference type="InterPro" id="IPR004358">
    <property type="entry name" value="Sig_transdc_His_kin-like_C"/>
</dbReference>
<dbReference type="InterPro" id="IPR003661">
    <property type="entry name" value="HisK_dim/P_dom"/>
</dbReference>
<dbReference type="NCBIfam" id="TIGR00229">
    <property type="entry name" value="sensory_box"/>
    <property type="match status" value="3"/>
</dbReference>
<dbReference type="Pfam" id="PF08448">
    <property type="entry name" value="PAS_4"/>
    <property type="match status" value="1"/>
</dbReference>
<dbReference type="PROSITE" id="PS50113">
    <property type="entry name" value="PAC"/>
    <property type="match status" value="2"/>
</dbReference>
<dbReference type="Pfam" id="PF00512">
    <property type="entry name" value="HisKA"/>
    <property type="match status" value="1"/>
</dbReference>
<evidence type="ECO:0000256" key="2">
    <source>
        <dbReference type="ARBA" id="ARBA00012438"/>
    </source>
</evidence>
<dbReference type="SMART" id="SM00387">
    <property type="entry name" value="HATPase_c"/>
    <property type="match status" value="1"/>
</dbReference>
<dbReference type="Gene3D" id="3.30.450.40">
    <property type="match status" value="2"/>
</dbReference>
<dbReference type="InterPro" id="IPR029016">
    <property type="entry name" value="GAF-like_dom_sf"/>
</dbReference>
<dbReference type="Gene3D" id="1.10.287.130">
    <property type="match status" value="1"/>
</dbReference>
<accession>A0A2I9D701</accession>
<evidence type="ECO:0000259" key="7">
    <source>
        <dbReference type="PROSITE" id="PS50112"/>
    </source>
</evidence>
<dbReference type="CDD" id="cd00130">
    <property type="entry name" value="PAS"/>
    <property type="match status" value="3"/>
</dbReference>
<dbReference type="SMART" id="SM00086">
    <property type="entry name" value="PAC"/>
    <property type="match status" value="2"/>
</dbReference>
<name>A0A2I9D701_9DEIO</name>
<dbReference type="GO" id="GO:0000155">
    <property type="term" value="F:phosphorelay sensor kinase activity"/>
    <property type="evidence" value="ECO:0007669"/>
    <property type="project" value="InterPro"/>
</dbReference>
<dbReference type="Proteomes" id="UP000236569">
    <property type="component" value="Unassembled WGS sequence"/>
</dbReference>
<dbReference type="PANTHER" id="PTHR43304">
    <property type="entry name" value="PHYTOCHROME-LIKE PROTEIN CPH1"/>
    <property type="match status" value="1"/>
</dbReference>
<keyword evidence="4" id="KW-0808">Transferase</keyword>
<evidence type="ECO:0000256" key="5">
    <source>
        <dbReference type="ARBA" id="ARBA00022777"/>
    </source>
</evidence>
<dbReference type="PRINTS" id="PR00344">
    <property type="entry name" value="BCTRLSENSOR"/>
</dbReference>
<evidence type="ECO:0000313" key="10">
    <source>
        <dbReference type="Proteomes" id="UP000236569"/>
    </source>
</evidence>
<keyword evidence="5" id="KW-0418">Kinase</keyword>
<feature type="domain" description="PAS" evidence="7">
    <location>
        <begin position="463"/>
        <end position="533"/>
    </location>
</feature>
<dbReference type="InterPro" id="IPR005467">
    <property type="entry name" value="His_kinase_dom"/>
</dbReference>